<dbReference type="InterPro" id="IPR011583">
    <property type="entry name" value="Chitinase_II/V-like_cat"/>
</dbReference>
<organism evidence="3 4">
    <name type="scientific">Rhizoclosmatium globosum</name>
    <dbReference type="NCBI Taxonomy" id="329046"/>
    <lineage>
        <taxon>Eukaryota</taxon>
        <taxon>Fungi</taxon>
        <taxon>Fungi incertae sedis</taxon>
        <taxon>Chytridiomycota</taxon>
        <taxon>Chytridiomycota incertae sedis</taxon>
        <taxon>Chytridiomycetes</taxon>
        <taxon>Chytridiales</taxon>
        <taxon>Chytriomycetaceae</taxon>
        <taxon>Rhizoclosmatium</taxon>
    </lineage>
</organism>
<feature type="chain" id="PRO_5013186428" evidence="1">
    <location>
        <begin position="17"/>
        <end position="397"/>
    </location>
</feature>
<dbReference type="AlphaFoldDB" id="A0A1Y2D0V8"/>
<dbReference type="Proteomes" id="UP000193642">
    <property type="component" value="Unassembled WGS sequence"/>
</dbReference>
<dbReference type="GO" id="GO:0004568">
    <property type="term" value="F:chitinase activity"/>
    <property type="evidence" value="ECO:0007669"/>
    <property type="project" value="TreeGrafter"/>
</dbReference>
<dbReference type="PANTHER" id="PTHR11177">
    <property type="entry name" value="CHITINASE"/>
    <property type="match status" value="1"/>
</dbReference>
<dbReference type="InterPro" id="IPR050314">
    <property type="entry name" value="Glycosyl_Hydrlase_18"/>
</dbReference>
<evidence type="ECO:0000256" key="1">
    <source>
        <dbReference type="SAM" id="SignalP"/>
    </source>
</evidence>
<dbReference type="PROSITE" id="PS51910">
    <property type="entry name" value="GH18_2"/>
    <property type="match status" value="1"/>
</dbReference>
<dbReference type="InterPro" id="IPR001223">
    <property type="entry name" value="Glyco_hydro18_cat"/>
</dbReference>
<dbReference type="InterPro" id="IPR029070">
    <property type="entry name" value="Chitinase_insertion_sf"/>
</dbReference>
<keyword evidence="4" id="KW-1185">Reference proteome</keyword>
<keyword evidence="3" id="KW-0378">Hydrolase</keyword>
<dbReference type="GO" id="GO:0008061">
    <property type="term" value="F:chitin binding"/>
    <property type="evidence" value="ECO:0007669"/>
    <property type="project" value="InterPro"/>
</dbReference>
<feature type="domain" description="GH18" evidence="2">
    <location>
        <begin position="21"/>
        <end position="366"/>
    </location>
</feature>
<dbReference type="Gene3D" id="3.10.50.10">
    <property type="match status" value="1"/>
</dbReference>
<dbReference type="GO" id="GO:0005576">
    <property type="term" value="C:extracellular region"/>
    <property type="evidence" value="ECO:0007669"/>
    <property type="project" value="TreeGrafter"/>
</dbReference>
<dbReference type="EMBL" id="MCGO01000002">
    <property type="protein sequence ID" value="ORY52923.1"/>
    <property type="molecule type" value="Genomic_DNA"/>
</dbReference>
<dbReference type="SMART" id="SM00636">
    <property type="entry name" value="Glyco_18"/>
    <property type="match status" value="1"/>
</dbReference>
<dbReference type="PANTHER" id="PTHR11177:SF317">
    <property type="entry name" value="CHITINASE 12-RELATED"/>
    <property type="match status" value="1"/>
</dbReference>
<proteinExistence type="predicted"/>
<evidence type="ECO:0000259" key="2">
    <source>
        <dbReference type="PROSITE" id="PS51910"/>
    </source>
</evidence>
<keyword evidence="1" id="KW-0732">Signal</keyword>
<gene>
    <name evidence="3" type="ORF">BCR33DRAFT_711334</name>
</gene>
<protein>
    <submittedName>
        <fullName evidence="3">Glycoside hydrolase</fullName>
    </submittedName>
</protein>
<dbReference type="SUPFAM" id="SSF51445">
    <property type="entry name" value="(Trans)glycosidases"/>
    <property type="match status" value="1"/>
</dbReference>
<feature type="signal peptide" evidence="1">
    <location>
        <begin position="1"/>
        <end position="16"/>
    </location>
</feature>
<reference evidence="3 4" key="1">
    <citation type="submission" date="2016-07" db="EMBL/GenBank/DDBJ databases">
        <title>Pervasive Adenine N6-methylation of Active Genes in Fungi.</title>
        <authorList>
            <consortium name="DOE Joint Genome Institute"/>
            <person name="Mondo S.J."/>
            <person name="Dannebaum R.O."/>
            <person name="Kuo R.C."/>
            <person name="Labutti K."/>
            <person name="Haridas S."/>
            <person name="Kuo A."/>
            <person name="Salamov A."/>
            <person name="Ahrendt S.R."/>
            <person name="Lipzen A."/>
            <person name="Sullivan W."/>
            <person name="Andreopoulos W.B."/>
            <person name="Clum A."/>
            <person name="Lindquist E."/>
            <person name="Daum C."/>
            <person name="Ramamoorthy G.K."/>
            <person name="Gryganskyi A."/>
            <person name="Culley D."/>
            <person name="Magnuson J.K."/>
            <person name="James T.Y."/>
            <person name="O'Malley M.A."/>
            <person name="Stajich J.E."/>
            <person name="Spatafora J.W."/>
            <person name="Visel A."/>
            <person name="Grigoriev I.V."/>
        </authorList>
    </citation>
    <scope>NUCLEOTIDE SEQUENCE [LARGE SCALE GENOMIC DNA]</scope>
    <source>
        <strain evidence="3 4">JEL800</strain>
    </source>
</reference>
<dbReference type="GO" id="GO:0006032">
    <property type="term" value="P:chitin catabolic process"/>
    <property type="evidence" value="ECO:0007669"/>
    <property type="project" value="TreeGrafter"/>
</dbReference>
<dbReference type="GO" id="GO:0005975">
    <property type="term" value="P:carbohydrate metabolic process"/>
    <property type="evidence" value="ECO:0007669"/>
    <property type="project" value="InterPro"/>
</dbReference>
<dbReference type="OrthoDB" id="73875at2759"/>
<sequence length="397" mass="42936">MNPFLLSILLATLVYAANPSKLVIAYVTDWSAFSVTSIDFNLVTNVHFAFANLAKNGTVLVPESLTPSFINTAHTRGAKVSLAVGGWGLTPFSDVFSTSTGRNNTIKSLKQVVTSYGLDGIEIDWEWPGNANGANGTVFRKEDTTNYLVFLKGLRASLGSKSLISVCVGITPFVGMSLVELAAVVDFVMVMAYDINGQWNSISGPNAPLQVDSSRKNPGSVADAILTWQLAGFPSNKIVLGLAFYGRGTFVTESMANNAATNETAFVRKSVTQQASATYTYLQILKFLNDTTASFVSKYDSYTQTPWLFNKATMQYISYDNALSITVKSQFAGCLGLRGVAAWDISLDGGQAGGSAPTFCHPRNPQSWATLISWFKASSDHRKNRSLDNRDLVGLNR</sequence>
<evidence type="ECO:0000313" key="4">
    <source>
        <dbReference type="Proteomes" id="UP000193642"/>
    </source>
</evidence>
<dbReference type="Pfam" id="PF00704">
    <property type="entry name" value="Glyco_hydro_18"/>
    <property type="match status" value="1"/>
</dbReference>
<dbReference type="InterPro" id="IPR017853">
    <property type="entry name" value="GH"/>
</dbReference>
<accession>A0A1Y2D0V8</accession>
<evidence type="ECO:0000313" key="3">
    <source>
        <dbReference type="EMBL" id="ORY52923.1"/>
    </source>
</evidence>
<comment type="caution">
    <text evidence="3">The sequence shown here is derived from an EMBL/GenBank/DDBJ whole genome shotgun (WGS) entry which is preliminary data.</text>
</comment>
<dbReference type="STRING" id="329046.A0A1Y2D0V8"/>
<name>A0A1Y2D0V8_9FUNG</name>
<dbReference type="Gene3D" id="3.20.20.80">
    <property type="entry name" value="Glycosidases"/>
    <property type="match status" value="1"/>
</dbReference>